<keyword evidence="1" id="KW-0597">Phosphoprotein</keyword>
<reference evidence="5 6" key="1">
    <citation type="submission" date="2023-10" db="EMBL/GenBank/DDBJ databases">
        <title>Chromosome-scale genome assembly provides insights into flower coloration mechanisms of Canna indica.</title>
        <authorList>
            <person name="Li C."/>
        </authorList>
    </citation>
    <scope>NUCLEOTIDE SEQUENCE [LARGE SCALE GENOMIC DNA]</scope>
    <source>
        <tissue evidence="5">Flower</tissue>
    </source>
</reference>
<dbReference type="InterPro" id="IPR024771">
    <property type="entry name" value="SUZ"/>
</dbReference>
<dbReference type="AlphaFoldDB" id="A0AAQ3Q8T8"/>
<feature type="region of interest" description="Disordered" evidence="2">
    <location>
        <begin position="445"/>
        <end position="467"/>
    </location>
</feature>
<evidence type="ECO:0000313" key="6">
    <source>
        <dbReference type="Proteomes" id="UP001327560"/>
    </source>
</evidence>
<feature type="domain" description="SUZ" evidence="4">
    <location>
        <begin position="160"/>
        <end position="232"/>
    </location>
</feature>
<feature type="domain" description="R3H" evidence="3">
    <location>
        <begin position="87"/>
        <end position="156"/>
    </location>
</feature>
<feature type="compositionally biased region" description="Low complexity" evidence="2">
    <location>
        <begin position="278"/>
        <end position="295"/>
    </location>
</feature>
<dbReference type="Pfam" id="PF12752">
    <property type="entry name" value="SUZ"/>
    <property type="match status" value="1"/>
</dbReference>
<dbReference type="Gene3D" id="3.30.1370.50">
    <property type="entry name" value="R3H-like domain"/>
    <property type="match status" value="1"/>
</dbReference>
<dbReference type="PANTHER" id="PTHR15672">
    <property type="entry name" value="CAMP-REGULATED PHOSPHOPROTEIN 21 RELATED R3H DOMAIN CONTAINING PROTEIN"/>
    <property type="match status" value="1"/>
</dbReference>
<accession>A0AAQ3Q8T8</accession>
<dbReference type="EMBL" id="CP136893">
    <property type="protein sequence ID" value="WOL03486.1"/>
    <property type="molecule type" value="Genomic_DNA"/>
</dbReference>
<dbReference type="PANTHER" id="PTHR15672:SF8">
    <property type="entry name" value="PROTEIN ENCORE"/>
    <property type="match status" value="1"/>
</dbReference>
<dbReference type="PROSITE" id="PS51061">
    <property type="entry name" value="R3H"/>
    <property type="match status" value="1"/>
</dbReference>
<feature type="region of interest" description="Disordered" evidence="2">
    <location>
        <begin position="230"/>
        <end position="251"/>
    </location>
</feature>
<dbReference type="PROSITE" id="PS51673">
    <property type="entry name" value="SUZ"/>
    <property type="match status" value="1"/>
</dbReference>
<evidence type="ECO:0000313" key="5">
    <source>
        <dbReference type="EMBL" id="WOL03486.1"/>
    </source>
</evidence>
<name>A0AAQ3Q8T8_9LILI</name>
<sequence length="467" mass="52049">MEGCPADASAGVPDSWEMADLDAGISRLLVSSGKSPSLQDPAEGAAVPPQETGAPGPSGERLGGVSEDDLVQVDQFLREALEKPRERLAILRMEQDVEKFIQDPTQQQLEFQGLPTSYLRLAAHRVAQHYYLQSMVIPDNSSSDGSGSRIILQKINSICKVPPVRLAEISINLPEEDSNATIKLAIKQRPQEHLQNFSNVNSHTSKSIYNKSVEERKEEYNKARARIFNTNNSSSCSSTSKPRKLDNDMKSQDNSQYSYFASARPDEISTADEHGSNLRRSFSDSSSSSIRSNRINVEKDPPVSRQRSSNRVAIFRDLEMDRKDPDYDRSYDRYMQRFDPGFGYNGGPYTIQPLYSPAVNYNTEFPQLGSGHRIQIPIEQQRPPISQHFQGQWSVASAPSLLNYARPEGMPLPCNSGAQSTSSVYMHSSHYTPASVMSFPHPHEPIQSSAQVHRQQTEASFGLARPR</sequence>
<dbReference type="CDD" id="cd02642">
    <property type="entry name" value="R3H_encore_like"/>
    <property type="match status" value="1"/>
</dbReference>
<dbReference type="Pfam" id="PF01424">
    <property type="entry name" value="R3H"/>
    <property type="match status" value="1"/>
</dbReference>
<protein>
    <submittedName>
        <fullName evidence="5">R3H domain-containing protein 2-like</fullName>
    </submittedName>
</protein>
<dbReference type="InterPro" id="IPR001374">
    <property type="entry name" value="R3H_dom"/>
</dbReference>
<keyword evidence="6" id="KW-1185">Reference proteome</keyword>
<dbReference type="InterPro" id="IPR051937">
    <property type="entry name" value="R3H_domain_containing"/>
</dbReference>
<feature type="region of interest" description="Disordered" evidence="2">
    <location>
        <begin position="31"/>
        <end position="65"/>
    </location>
</feature>
<feature type="compositionally biased region" description="Polar residues" evidence="2">
    <location>
        <begin position="446"/>
        <end position="459"/>
    </location>
</feature>
<evidence type="ECO:0000259" key="4">
    <source>
        <dbReference type="PROSITE" id="PS51673"/>
    </source>
</evidence>
<evidence type="ECO:0000256" key="2">
    <source>
        <dbReference type="SAM" id="MobiDB-lite"/>
    </source>
</evidence>
<organism evidence="5 6">
    <name type="scientific">Canna indica</name>
    <name type="common">Indian-shot</name>
    <dbReference type="NCBI Taxonomy" id="4628"/>
    <lineage>
        <taxon>Eukaryota</taxon>
        <taxon>Viridiplantae</taxon>
        <taxon>Streptophyta</taxon>
        <taxon>Embryophyta</taxon>
        <taxon>Tracheophyta</taxon>
        <taxon>Spermatophyta</taxon>
        <taxon>Magnoliopsida</taxon>
        <taxon>Liliopsida</taxon>
        <taxon>Zingiberales</taxon>
        <taxon>Cannaceae</taxon>
        <taxon>Canna</taxon>
    </lineage>
</organism>
<dbReference type="GO" id="GO:0003676">
    <property type="term" value="F:nucleic acid binding"/>
    <property type="evidence" value="ECO:0007669"/>
    <property type="project" value="UniProtKB-UniRule"/>
</dbReference>
<evidence type="ECO:0000256" key="1">
    <source>
        <dbReference type="ARBA" id="ARBA00022553"/>
    </source>
</evidence>
<proteinExistence type="predicted"/>
<dbReference type="SMART" id="SM00393">
    <property type="entry name" value="R3H"/>
    <property type="match status" value="1"/>
</dbReference>
<dbReference type="Proteomes" id="UP001327560">
    <property type="component" value="Chromosome 4"/>
</dbReference>
<gene>
    <name evidence="5" type="ORF">Cni_G12206</name>
</gene>
<dbReference type="SUPFAM" id="SSF82708">
    <property type="entry name" value="R3H domain"/>
    <property type="match status" value="1"/>
</dbReference>
<feature type="compositionally biased region" description="Low complexity" evidence="2">
    <location>
        <begin position="230"/>
        <end position="240"/>
    </location>
</feature>
<evidence type="ECO:0000259" key="3">
    <source>
        <dbReference type="PROSITE" id="PS51061"/>
    </source>
</evidence>
<feature type="region of interest" description="Disordered" evidence="2">
    <location>
        <begin position="269"/>
        <end position="308"/>
    </location>
</feature>
<dbReference type="InterPro" id="IPR036867">
    <property type="entry name" value="R3H_dom_sf"/>
</dbReference>